<dbReference type="EMBL" id="VKHS01000810">
    <property type="protein sequence ID" value="MBB0232212.1"/>
    <property type="molecule type" value="Genomic_DNA"/>
</dbReference>
<proteinExistence type="predicted"/>
<sequence>MDTTISPSRQRDWLTASVHNLRDTCREYATAVAHIETGRWSVDPERVLPREGVIAAPGRAETTTPDALNSSPHNTALARIDAALAAAREELEELHEAAALAYAYGTTRAVRQLLDGRRPVAVEVPRDLNGRYLRGELPTVTADELPRWSGWQAFVDTREDLLQREAARSVCDGLIRSDYLLDHEASELHDAYQAAQGLAAAAYAHGRQAENTLAFVLNVIVPQQNRQGANR</sequence>
<comment type="caution">
    <text evidence="1">The sequence shown here is derived from an EMBL/GenBank/DDBJ whole genome shotgun (WGS) entry which is preliminary data.</text>
</comment>
<organism evidence="1 2">
    <name type="scientific">Streptomyces calidiresistens</name>
    <dbReference type="NCBI Taxonomy" id="1485586"/>
    <lineage>
        <taxon>Bacteria</taxon>
        <taxon>Bacillati</taxon>
        <taxon>Actinomycetota</taxon>
        <taxon>Actinomycetes</taxon>
        <taxon>Kitasatosporales</taxon>
        <taxon>Streptomycetaceae</taxon>
        <taxon>Streptomyces</taxon>
    </lineage>
</organism>
<gene>
    <name evidence="1" type="ORF">FOE67_22600</name>
</gene>
<accession>A0A7W3T777</accession>
<dbReference type="Proteomes" id="UP000530234">
    <property type="component" value="Unassembled WGS sequence"/>
</dbReference>
<evidence type="ECO:0000313" key="2">
    <source>
        <dbReference type="Proteomes" id="UP000530234"/>
    </source>
</evidence>
<dbReference type="RefSeq" id="WP_182666755.1">
    <property type="nucleotide sequence ID" value="NZ_VKHS01000810.1"/>
</dbReference>
<evidence type="ECO:0000313" key="1">
    <source>
        <dbReference type="EMBL" id="MBB0232212.1"/>
    </source>
</evidence>
<dbReference type="AlphaFoldDB" id="A0A7W3T777"/>
<protein>
    <submittedName>
        <fullName evidence="1">Uncharacterized protein</fullName>
    </submittedName>
</protein>
<reference evidence="2" key="1">
    <citation type="submission" date="2019-10" db="EMBL/GenBank/DDBJ databases">
        <title>Streptomyces sp. nov., a novel actinobacterium isolated from alkaline environment.</title>
        <authorList>
            <person name="Golinska P."/>
        </authorList>
    </citation>
    <scope>NUCLEOTIDE SEQUENCE [LARGE SCALE GENOMIC DNA]</scope>
    <source>
        <strain evidence="2">DSM 42108</strain>
    </source>
</reference>
<name>A0A7W3T777_9ACTN</name>
<keyword evidence="2" id="KW-1185">Reference proteome</keyword>